<feature type="region of interest" description="Disordered" evidence="1">
    <location>
        <begin position="1"/>
        <end position="28"/>
    </location>
</feature>
<evidence type="ECO:0000313" key="3">
    <source>
        <dbReference type="Proteomes" id="UP000298652"/>
    </source>
</evidence>
<organism evidence="2 3">
    <name type="scientific">Setaria viridis</name>
    <name type="common">Green bristlegrass</name>
    <name type="synonym">Setaria italica subsp. viridis</name>
    <dbReference type="NCBI Taxonomy" id="4556"/>
    <lineage>
        <taxon>Eukaryota</taxon>
        <taxon>Viridiplantae</taxon>
        <taxon>Streptophyta</taxon>
        <taxon>Embryophyta</taxon>
        <taxon>Tracheophyta</taxon>
        <taxon>Spermatophyta</taxon>
        <taxon>Magnoliopsida</taxon>
        <taxon>Liliopsida</taxon>
        <taxon>Poales</taxon>
        <taxon>Poaceae</taxon>
        <taxon>PACMAD clade</taxon>
        <taxon>Panicoideae</taxon>
        <taxon>Panicodae</taxon>
        <taxon>Paniceae</taxon>
        <taxon>Cenchrinae</taxon>
        <taxon>Setaria</taxon>
    </lineage>
</organism>
<feature type="region of interest" description="Disordered" evidence="1">
    <location>
        <begin position="81"/>
        <end position="100"/>
    </location>
</feature>
<name>A0A4U6VEI6_SETVI</name>
<keyword evidence="3" id="KW-1185">Reference proteome</keyword>
<accession>A0A4U6VEI6</accession>
<feature type="compositionally biased region" description="Basic and acidic residues" evidence="1">
    <location>
        <begin position="89"/>
        <end position="100"/>
    </location>
</feature>
<dbReference type="OMA" id="WMILNEV"/>
<evidence type="ECO:0000256" key="1">
    <source>
        <dbReference type="SAM" id="MobiDB-lite"/>
    </source>
</evidence>
<gene>
    <name evidence="2" type="ORF">SEVIR_4G230900v2</name>
</gene>
<dbReference type="EMBL" id="CM016555">
    <property type="protein sequence ID" value="TKW22477.1"/>
    <property type="molecule type" value="Genomic_DNA"/>
</dbReference>
<dbReference type="AlphaFoldDB" id="A0A4U6VEI6"/>
<dbReference type="Proteomes" id="UP000298652">
    <property type="component" value="Chromosome 4"/>
</dbReference>
<evidence type="ECO:0000313" key="2">
    <source>
        <dbReference type="EMBL" id="TKW22477.1"/>
    </source>
</evidence>
<sequence>MVTLPADVFDSESQTETDSSDDRCRDYHTPLPRGDALRVFHHADNTFTSPVFPGLRHRWKILNEVKDHVMGMATSMPLRVKNKKKWSHHRDVARNEEWPG</sequence>
<reference evidence="2" key="1">
    <citation type="submission" date="2019-03" db="EMBL/GenBank/DDBJ databases">
        <title>WGS assembly of Setaria viridis.</title>
        <authorList>
            <person name="Huang P."/>
            <person name="Jenkins J."/>
            <person name="Grimwood J."/>
            <person name="Barry K."/>
            <person name="Healey A."/>
            <person name="Mamidi S."/>
            <person name="Sreedasyam A."/>
            <person name="Shu S."/>
            <person name="Feldman M."/>
            <person name="Wu J."/>
            <person name="Yu Y."/>
            <person name="Chen C."/>
            <person name="Johnson J."/>
            <person name="Rokhsar D."/>
            <person name="Baxter I."/>
            <person name="Schmutz J."/>
            <person name="Brutnell T."/>
            <person name="Kellogg E."/>
        </authorList>
    </citation>
    <scope>NUCLEOTIDE SEQUENCE [LARGE SCALE GENOMIC DNA]</scope>
</reference>
<proteinExistence type="predicted"/>
<feature type="compositionally biased region" description="Acidic residues" evidence="1">
    <location>
        <begin position="9"/>
        <end position="19"/>
    </location>
</feature>
<dbReference type="Gramene" id="TKW22477">
    <property type="protein sequence ID" value="TKW22477"/>
    <property type="gene ID" value="SEVIR_4G230900v2"/>
</dbReference>
<protein>
    <submittedName>
        <fullName evidence="2">Uncharacterized protein</fullName>
    </submittedName>
</protein>